<proteinExistence type="predicted"/>
<dbReference type="Gene3D" id="2.10.230.10">
    <property type="entry name" value="Heat shock protein DnaJ, cysteine-rich domain"/>
    <property type="match status" value="1"/>
</dbReference>
<protein>
    <submittedName>
        <fullName evidence="1">Putative chaperone</fullName>
    </submittedName>
</protein>
<dbReference type="AlphaFoldDB" id="A0A6M3JAN7"/>
<reference evidence="1" key="1">
    <citation type="submission" date="2020-03" db="EMBL/GenBank/DDBJ databases">
        <title>The deep terrestrial virosphere.</title>
        <authorList>
            <person name="Holmfeldt K."/>
            <person name="Nilsson E."/>
            <person name="Simone D."/>
            <person name="Lopez-Fernandez M."/>
            <person name="Wu X."/>
            <person name="de Brujin I."/>
            <person name="Lundin D."/>
            <person name="Andersson A."/>
            <person name="Bertilsson S."/>
            <person name="Dopson M."/>
        </authorList>
    </citation>
    <scope>NUCLEOTIDE SEQUENCE</scope>
    <source>
        <strain evidence="1">MM415B00319</strain>
    </source>
</reference>
<gene>
    <name evidence="1" type="ORF">MM415B00319_0013</name>
</gene>
<dbReference type="EMBL" id="MT141563">
    <property type="protein sequence ID" value="QJA66883.1"/>
    <property type="molecule type" value="Genomic_DNA"/>
</dbReference>
<evidence type="ECO:0000313" key="1">
    <source>
        <dbReference type="EMBL" id="QJA66883.1"/>
    </source>
</evidence>
<organism evidence="1">
    <name type="scientific">viral metagenome</name>
    <dbReference type="NCBI Taxonomy" id="1070528"/>
    <lineage>
        <taxon>unclassified sequences</taxon>
        <taxon>metagenomes</taxon>
        <taxon>organismal metagenomes</taxon>
    </lineage>
</organism>
<sequence>MEKLSVENDVELVDDCPVCKGRKTIKKSKEVIRHFYCKTCSATGTIPVRCDICEEGKYKTKMGYIVDCKICRGSGIKMYVTCPTCRGFCQHTSKNKEDFYIQCWKCKGSGSIKVNPFNAVIKAA</sequence>
<accession>A0A6M3JAN7</accession>
<name>A0A6M3JAN7_9ZZZZ</name>